<keyword evidence="1" id="KW-0614">Plasmid</keyword>
<geneLocation type="plasmid" evidence="1">
    <name>pH1038-142</name>
</geneLocation>
<dbReference type="EMBL" id="KJ484634">
    <property type="protein sequence ID" value="AIF78257.1"/>
    <property type="molecule type" value="Genomic_DNA"/>
</dbReference>
<name>A0A075MCC6_ECOLX</name>
<organism evidence="1">
    <name type="scientific">Escherichia coli</name>
    <dbReference type="NCBI Taxonomy" id="562"/>
    <lineage>
        <taxon>Bacteria</taxon>
        <taxon>Pseudomonadati</taxon>
        <taxon>Pseudomonadota</taxon>
        <taxon>Gammaproteobacteria</taxon>
        <taxon>Enterobacterales</taxon>
        <taxon>Enterobacteriaceae</taxon>
        <taxon>Escherichia</taxon>
    </lineage>
</organism>
<sequence>MGETCTVLEMAAGTWHAVLSLDTGGIIFEVKHGGYQPVAADDYAHWAPAEGEPGTTELMAWYAQAQVGDSAFAV</sequence>
<accession>A0A075MCC6</accession>
<proteinExistence type="predicted"/>
<dbReference type="AlphaFoldDB" id="A0A075MCC6"/>
<protein>
    <submittedName>
        <fullName evidence="1">Tryptophan synthase beta chain like</fullName>
    </submittedName>
</protein>
<evidence type="ECO:0000313" key="1">
    <source>
        <dbReference type="EMBL" id="AIF78257.1"/>
    </source>
</evidence>
<reference evidence="1" key="1">
    <citation type="journal article" date="2014" name="J. Antimicrob. Chemother.">
        <title>Nucleotide sequences of 16 transmissible plasmids identified in nine multidrug-resistant Escherichia coli isolates expressing an ESBL phenotype isolated from food-producing animals and healthy humans.</title>
        <authorList>
            <person name="Wang J."/>
            <person name="Stephan R."/>
            <person name="Power K."/>
            <person name="Yan Q."/>
            <person name="Hachler H."/>
            <person name="Fanning S."/>
        </authorList>
    </citation>
    <scope>NUCLEOTIDE SEQUENCE</scope>
    <source>
        <strain evidence="1">Human-1038</strain>
        <plasmid evidence="1">pH1038-142</plasmid>
    </source>
</reference>